<evidence type="ECO:0000313" key="9">
    <source>
        <dbReference type="Proteomes" id="UP000190831"/>
    </source>
</evidence>
<dbReference type="STRING" id="4955.A0A1G4MFR2"/>
<evidence type="ECO:0000256" key="2">
    <source>
        <dbReference type="ARBA" id="ARBA00006218"/>
    </source>
</evidence>
<evidence type="ECO:0000256" key="5">
    <source>
        <dbReference type="ARBA" id="ARBA00022892"/>
    </source>
</evidence>
<dbReference type="InterPro" id="IPR016696">
    <property type="entry name" value="TRAPP-I_su5"/>
</dbReference>
<reference evidence="9" key="1">
    <citation type="submission" date="2016-03" db="EMBL/GenBank/DDBJ databases">
        <authorList>
            <person name="Devillers H."/>
        </authorList>
    </citation>
    <scope>NUCLEOTIDE SEQUENCE [LARGE SCALE GENOMIC DNA]</scope>
</reference>
<dbReference type="Gene3D" id="3.30.1380.20">
    <property type="entry name" value="Trafficking protein particle complex subunit 3"/>
    <property type="match status" value="1"/>
</dbReference>
<sequence length="263" mass="29309">MTQKIISPSTSVTQAASTASTGYDYTIGPQQTLPNEQPPPVLASRLYNESLHAKARKAQVSLSAFAFLFQEMISQTRKSSKSVAEIESKLRGLGYPIGIRLLELLNFRSSLTPGSRAFFNKASSMSGSAQGSNGVSTQQEDSLASTITTMKRRDLRVLDILQFIHGTVWQYLFDHVSDDLVKSSERENEYMIIDNLPLLTQFIGNNNVQCDSFVCGIIEGILDSACFPCSVTAHCMPEDKFDRRVVYLIKFDKDVLEREALRF</sequence>
<organism evidence="8 9">
    <name type="scientific">Lachancea fermentati</name>
    <name type="common">Zygosaccharomyces fermentati</name>
    <dbReference type="NCBI Taxonomy" id="4955"/>
    <lineage>
        <taxon>Eukaryota</taxon>
        <taxon>Fungi</taxon>
        <taxon>Dikarya</taxon>
        <taxon>Ascomycota</taxon>
        <taxon>Saccharomycotina</taxon>
        <taxon>Saccharomycetes</taxon>
        <taxon>Saccharomycetales</taxon>
        <taxon>Saccharomycetaceae</taxon>
        <taxon>Lachancea</taxon>
    </lineage>
</organism>
<gene>
    <name evidence="8" type="ORF">LAFE_0F13278G</name>
</gene>
<dbReference type="PANTHER" id="PTHR20902:SF0">
    <property type="entry name" value="TRAFFICKING PROTEIN PARTICLE COMPLEX SUBUNIT 5"/>
    <property type="match status" value="1"/>
</dbReference>
<evidence type="ECO:0000256" key="6">
    <source>
        <dbReference type="ARBA" id="ARBA00023034"/>
    </source>
</evidence>
<dbReference type="PIRSF" id="PIRSF017479">
    <property type="entry name" value="TRAPP_I_complex_Trs31"/>
    <property type="match status" value="1"/>
</dbReference>
<dbReference type="Pfam" id="PF04051">
    <property type="entry name" value="TRAPP"/>
    <property type="match status" value="1"/>
</dbReference>
<dbReference type="GO" id="GO:1990072">
    <property type="term" value="C:TRAPPIII protein complex"/>
    <property type="evidence" value="ECO:0007669"/>
    <property type="project" value="TreeGrafter"/>
</dbReference>
<evidence type="ECO:0000256" key="3">
    <source>
        <dbReference type="ARBA" id="ARBA00022448"/>
    </source>
</evidence>
<evidence type="ECO:0000256" key="4">
    <source>
        <dbReference type="ARBA" id="ARBA00022824"/>
    </source>
</evidence>
<comment type="subcellular location">
    <subcellularLocation>
        <location evidence="1">Endoplasmic reticulum</location>
    </subcellularLocation>
    <subcellularLocation>
        <location evidence="7">Golgi apparatus</location>
        <location evidence="7">cis-Golgi network</location>
    </subcellularLocation>
</comment>
<keyword evidence="3 7" id="KW-0813">Transport</keyword>
<dbReference type="EMBL" id="LT598490">
    <property type="protein sequence ID" value="SCW02742.1"/>
    <property type="molecule type" value="Genomic_DNA"/>
</dbReference>
<protein>
    <recommendedName>
        <fullName evidence="7">Trafficking protein particle complex subunit</fullName>
    </recommendedName>
</protein>
<dbReference type="GO" id="GO:1990071">
    <property type="term" value="C:TRAPPII protein complex"/>
    <property type="evidence" value="ECO:0007669"/>
    <property type="project" value="TreeGrafter"/>
</dbReference>
<dbReference type="GO" id="GO:1990070">
    <property type="term" value="C:TRAPPI protein complex"/>
    <property type="evidence" value="ECO:0007669"/>
    <property type="project" value="TreeGrafter"/>
</dbReference>
<dbReference type="Proteomes" id="UP000190831">
    <property type="component" value="Chromosome F"/>
</dbReference>
<keyword evidence="9" id="KW-1185">Reference proteome</keyword>
<comment type="similarity">
    <text evidence="2 7">Belongs to the TRAPP small subunits family. BET3 subfamily.</text>
</comment>
<keyword evidence="5 7" id="KW-0931">ER-Golgi transport</keyword>
<dbReference type="InterPro" id="IPR007194">
    <property type="entry name" value="TRAPP_component"/>
</dbReference>
<dbReference type="CDD" id="cd14943">
    <property type="entry name" value="TRAPPC5_Trs31"/>
    <property type="match status" value="1"/>
</dbReference>
<dbReference type="GO" id="GO:0006888">
    <property type="term" value="P:endoplasmic reticulum to Golgi vesicle-mediated transport"/>
    <property type="evidence" value="ECO:0007669"/>
    <property type="project" value="TreeGrafter"/>
</dbReference>
<dbReference type="PANTHER" id="PTHR20902">
    <property type="entry name" value="41-2 PROTEIN ANTIGEN-RELATED"/>
    <property type="match status" value="1"/>
</dbReference>
<dbReference type="SUPFAM" id="SSF111126">
    <property type="entry name" value="Ligand-binding domain in the NO signalling and Golgi transport"/>
    <property type="match status" value="1"/>
</dbReference>
<keyword evidence="6 7" id="KW-0333">Golgi apparatus</keyword>
<dbReference type="OMA" id="YMVKFDD"/>
<dbReference type="InterPro" id="IPR024096">
    <property type="entry name" value="NO_sig/Golgi_transp_ligand-bd"/>
</dbReference>
<name>A0A1G4MFR2_LACFM</name>
<evidence type="ECO:0000256" key="1">
    <source>
        <dbReference type="ARBA" id="ARBA00004240"/>
    </source>
</evidence>
<comment type="function">
    <text evidence="7">Plays a key role in the late stages of endoplasmic reticulum to Golgi traffic.</text>
</comment>
<comment type="subunit">
    <text evidence="7">Part of the multisubunit TRAPP (transport protein particle) complex.</text>
</comment>
<dbReference type="AlphaFoldDB" id="A0A1G4MFR2"/>
<dbReference type="OrthoDB" id="10254842at2759"/>
<evidence type="ECO:0000256" key="7">
    <source>
        <dbReference type="PIRNR" id="PIRNR017479"/>
    </source>
</evidence>
<accession>A0A1G4MFR2</accession>
<proteinExistence type="inferred from homology"/>
<dbReference type="GO" id="GO:0005783">
    <property type="term" value="C:endoplasmic reticulum"/>
    <property type="evidence" value="ECO:0007669"/>
    <property type="project" value="UniProtKB-SubCell"/>
</dbReference>
<keyword evidence="4 7" id="KW-0256">Endoplasmic reticulum</keyword>
<evidence type="ECO:0000313" key="8">
    <source>
        <dbReference type="EMBL" id="SCW02742.1"/>
    </source>
</evidence>